<evidence type="ECO:0000313" key="1">
    <source>
        <dbReference type="EMBL" id="AUB84948.1"/>
    </source>
</evidence>
<organism evidence="1 2">
    <name type="scientific">Candidatus Thiodictyon syntrophicum</name>
    <dbReference type="NCBI Taxonomy" id="1166950"/>
    <lineage>
        <taxon>Bacteria</taxon>
        <taxon>Pseudomonadati</taxon>
        <taxon>Pseudomonadota</taxon>
        <taxon>Gammaproteobacteria</taxon>
        <taxon>Chromatiales</taxon>
        <taxon>Chromatiaceae</taxon>
        <taxon>Thiodictyon</taxon>
    </lineage>
</organism>
<sequence>MTRLEAAYGGPSQSGFGSAVFHATLPGGDDLTQAALARYRTFVGPLWERYGEAAWMGPWRAVYARAPGANPDIEAELRGIADREAHLSVPMILDDLEGADAARAALSAAFDDPAVTELRVFNLGDGAAMTGLLVAGRRGADGATTCLVFLMD</sequence>
<proteinExistence type="predicted"/>
<reference evidence="1 2" key="1">
    <citation type="submission" date="2017-03" db="EMBL/GenBank/DDBJ databases">
        <title>Complete genome sequence of Candidatus 'Thiodictyon syntrophicum' sp. nov. strain Cad16T, a photolithoautotroph purple sulfur bacterium isolated from an alpine meromictic lake.</title>
        <authorList>
            <person name="Luedin S.M."/>
            <person name="Pothier J.F."/>
            <person name="Danza F."/>
            <person name="Storelli N."/>
            <person name="Wittwer M."/>
            <person name="Tonolla M."/>
        </authorList>
    </citation>
    <scope>NUCLEOTIDE SEQUENCE [LARGE SCALE GENOMIC DNA]</scope>
    <source>
        <strain evidence="1 2">Cad16T</strain>
    </source>
</reference>
<protein>
    <submittedName>
        <fullName evidence="1">Uncharacterized protein</fullName>
    </submittedName>
</protein>
<evidence type="ECO:0000313" key="2">
    <source>
        <dbReference type="Proteomes" id="UP000232638"/>
    </source>
</evidence>
<name>A0A2K8UHD1_9GAMM</name>
<accession>A0A2K8UHD1</accession>
<dbReference type="AlphaFoldDB" id="A0A2K8UHD1"/>
<dbReference type="KEGG" id="tsy:THSYN_25335"/>
<dbReference type="Proteomes" id="UP000232638">
    <property type="component" value="Chromosome"/>
</dbReference>
<gene>
    <name evidence="1" type="ORF">THSYN_25335</name>
</gene>
<dbReference type="EMBL" id="CP020370">
    <property type="protein sequence ID" value="AUB84948.1"/>
    <property type="molecule type" value="Genomic_DNA"/>
</dbReference>
<keyword evidence="2" id="KW-1185">Reference proteome</keyword>
<dbReference type="OrthoDB" id="573816at2"/>